<proteinExistence type="predicted"/>
<sequence>MDPAPAASATRNYKRDNDGNDGHPLGEFLTGKYAVTSALQARFINQYDPMYDRPYTHYELNTNRYLDEELCRLLEEDRRNNTQHHLQTDKIEKAFMLALLAHEAILRS</sequence>
<feature type="region of interest" description="Disordered" evidence="1">
    <location>
        <begin position="1"/>
        <end position="24"/>
    </location>
</feature>
<dbReference type="Proteomes" id="UP000284403">
    <property type="component" value="Unassembled WGS sequence"/>
</dbReference>
<accession>A0A422PC48</accession>
<reference evidence="2 3" key="1">
    <citation type="journal article" date="2018" name="BMC Genomics">
        <title>Genomic comparison of Trypanosoma conorhini and Trypanosoma rangeli to Trypanosoma cruzi strains of high and low virulence.</title>
        <authorList>
            <person name="Bradwell K.R."/>
            <person name="Koparde V.N."/>
            <person name="Matveyev A.V."/>
            <person name="Serrano M.G."/>
            <person name="Alves J.M."/>
            <person name="Parikh H."/>
            <person name="Huang B."/>
            <person name="Lee V."/>
            <person name="Espinosa-Alvarez O."/>
            <person name="Ortiz P.A."/>
            <person name="Costa-Martins A.G."/>
            <person name="Teixeira M.M."/>
            <person name="Buck G.A."/>
        </authorList>
    </citation>
    <scope>NUCLEOTIDE SEQUENCE [LARGE SCALE GENOMIC DNA]</scope>
    <source>
        <strain evidence="2 3">025E</strain>
    </source>
</reference>
<dbReference type="RefSeq" id="XP_029227437.1">
    <property type="nucleotide sequence ID" value="XM_029372460.1"/>
</dbReference>
<gene>
    <name evidence="2" type="ORF">Tco025E_05567</name>
</gene>
<keyword evidence="3" id="KW-1185">Reference proteome</keyword>
<dbReference type="AlphaFoldDB" id="A0A422PC48"/>
<dbReference type="GeneID" id="40319178"/>
<comment type="caution">
    <text evidence="2">The sequence shown here is derived from an EMBL/GenBank/DDBJ whole genome shotgun (WGS) entry which is preliminary data.</text>
</comment>
<name>A0A422PC48_9TRYP</name>
<dbReference type="OrthoDB" id="263502at2759"/>
<dbReference type="EMBL" id="MKKU01000332">
    <property type="protein sequence ID" value="RNF15297.1"/>
    <property type="molecule type" value="Genomic_DNA"/>
</dbReference>
<organism evidence="2 3">
    <name type="scientific">Trypanosoma conorhini</name>
    <dbReference type="NCBI Taxonomy" id="83891"/>
    <lineage>
        <taxon>Eukaryota</taxon>
        <taxon>Discoba</taxon>
        <taxon>Euglenozoa</taxon>
        <taxon>Kinetoplastea</taxon>
        <taxon>Metakinetoplastina</taxon>
        <taxon>Trypanosomatida</taxon>
        <taxon>Trypanosomatidae</taxon>
        <taxon>Trypanosoma</taxon>
    </lineage>
</organism>
<evidence type="ECO:0000256" key="1">
    <source>
        <dbReference type="SAM" id="MobiDB-lite"/>
    </source>
</evidence>
<evidence type="ECO:0000313" key="2">
    <source>
        <dbReference type="EMBL" id="RNF15297.1"/>
    </source>
</evidence>
<evidence type="ECO:0000313" key="3">
    <source>
        <dbReference type="Proteomes" id="UP000284403"/>
    </source>
</evidence>
<protein>
    <submittedName>
        <fullName evidence="2">Uncharacterized protein</fullName>
    </submittedName>
</protein>